<feature type="non-terminal residue" evidence="3">
    <location>
        <position position="323"/>
    </location>
</feature>
<dbReference type="SMART" id="SM00636">
    <property type="entry name" value="Glyco_18"/>
    <property type="match status" value="1"/>
</dbReference>
<reference evidence="3" key="1">
    <citation type="submission" date="2020-11" db="EMBL/GenBank/DDBJ databases">
        <authorList>
            <person name="Tran Van P."/>
        </authorList>
    </citation>
    <scope>NUCLEOTIDE SEQUENCE</scope>
</reference>
<dbReference type="GO" id="GO:0005576">
    <property type="term" value="C:extracellular region"/>
    <property type="evidence" value="ECO:0007669"/>
    <property type="project" value="TreeGrafter"/>
</dbReference>
<evidence type="ECO:0000259" key="2">
    <source>
        <dbReference type="PROSITE" id="PS51910"/>
    </source>
</evidence>
<dbReference type="AlphaFoldDB" id="A0A7R9L7Q7"/>
<name>A0A7R9L7Q7_9ACAR</name>
<dbReference type="Gene3D" id="3.20.20.80">
    <property type="entry name" value="Glycosidases"/>
    <property type="match status" value="1"/>
</dbReference>
<dbReference type="PANTHER" id="PTHR11177">
    <property type="entry name" value="CHITINASE"/>
    <property type="match status" value="1"/>
</dbReference>
<dbReference type="PANTHER" id="PTHR11177:SF235">
    <property type="entry name" value="CHITINASE-LIKE PROTEIN IDGF1-RELATED"/>
    <property type="match status" value="1"/>
</dbReference>
<keyword evidence="4" id="KW-1185">Reference proteome</keyword>
<protein>
    <recommendedName>
        <fullName evidence="2">GH18 domain-containing protein</fullName>
    </recommendedName>
</protein>
<feature type="region of interest" description="Disordered" evidence="1">
    <location>
        <begin position="206"/>
        <end position="231"/>
    </location>
</feature>
<dbReference type="InterPro" id="IPR050314">
    <property type="entry name" value="Glycosyl_Hydrlase_18"/>
</dbReference>
<dbReference type="InterPro" id="IPR017853">
    <property type="entry name" value="GH"/>
</dbReference>
<dbReference type="GO" id="GO:0006032">
    <property type="term" value="P:chitin catabolic process"/>
    <property type="evidence" value="ECO:0007669"/>
    <property type="project" value="TreeGrafter"/>
</dbReference>
<sequence length="323" mass="35328">MQVKDFDNTACTHRIYGYNGVTAAADVLITDPWLETGTSYHQLYDWGHNKGSDLSLMGIGGFTASKDLHYATENPTLFTTNVVAFLKKYALDGLVIEWSANNWNYEYMDAYVTLLKHLKEAFAANKFVLGTVVAANMPGYDIKSVAEQVDLVIVQAYDYHGSWNTEVGHASALEDQKMTITQWISSGAPAEKLIVTVPAYGHTWTLTDSTKTDPGSPASGPGNKRPFTDTPGKIGYNEFALLLKDDPTGWHRFDDGAVGAAYYVKGNQWVSIEDVKTVEAKGQWVKTAGLGGIAEMAVNNDDFNAIASPTKFPLLKAFAKGMQ</sequence>
<evidence type="ECO:0000313" key="4">
    <source>
        <dbReference type="Proteomes" id="UP000759131"/>
    </source>
</evidence>
<dbReference type="PROSITE" id="PS51910">
    <property type="entry name" value="GH18_2"/>
    <property type="match status" value="1"/>
</dbReference>
<dbReference type="Pfam" id="PF00704">
    <property type="entry name" value="Glyco_hydro_18"/>
    <property type="match status" value="1"/>
</dbReference>
<organism evidence="3">
    <name type="scientific">Medioppia subpectinata</name>
    <dbReference type="NCBI Taxonomy" id="1979941"/>
    <lineage>
        <taxon>Eukaryota</taxon>
        <taxon>Metazoa</taxon>
        <taxon>Ecdysozoa</taxon>
        <taxon>Arthropoda</taxon>
        <taxon>Chelicerata</taxon>
        <taxon>Arachnida</taxon>
        <taxon>Acari</taxon>
        <taxon>Acariformes</taxon>
        <taxon>Sarcoptiformes</taxon>
        <taxon>Oribatida</taxon>
        <taxon>Brachypylina</taxon>
        <taxon>Oppioidea</taxon>
        <taxon>Oppiidae</taxon>
        <taxon>Medioppia</taxon>
    </lineage>
</organism>
<dbReference type="SUPFAM" id="SSF54556">
    <property type="entry name" value="Chitinase insertion domain"/>
    <property type="match status" value="1"/>
</dbReference>
<dbReference type="EMBL" id="OC871695">
    <property type="protein sequence ID" value="CAD7635542.1"/>
    <property type="molecule type" value="Genomic_DNA"/>
</dbReference>
<gene>
    <name evidence="3" type="ORF">OSB1V03_LOCUS15933</name>
</gene>
<evidence type="ECO:0000313" key="3">
    <source>
        <dbReference type="EMBL" id="CAD7635542.1"/>
    </source>
</evidence>
<feature type="domain" description="GH18" evidence="2">
    <location>
        <begin position="1"/>
        <end position="323"/>
    </location>
</feature>
<dbReference type="OrthoDB" id="76388at2759"/>
<dbReference type="Gene3D" id="3.10.50.10">
    <property type="match status" value="1"/>
</dbReference>
<dbReference type="InterPro" id="IPR029070">
    <property type="entry name" value="Chitinase_insertion_sf"/>
</dbReference>
<proteinExistence type="predicted"/>
<evidence type="ECO:0000256" key="1">
    <source>
        <dbReference type="SAM" id="MobiDB-lite"/>
    </source>
</evidence>
<dbReference type="GO" id="GO:0005975">
    <property type="term" value="P:carbohydrate metabolic process"/>
    <property type="evidence" value="ECO:0007669"/>
    <property type="project" value="InterPro"/>
</dbReference>
<dbReference type="GO" id="GO:0004568">
    <property type="term" value="F:chitinase activity"/>
    <property type="evidence" value="ECO:0007669"/>
    <property type="project" value="TreeGrafter"/>
</dbReference>
<dbReference type="InterPro" id="IPR001223">
    <property type="entry name" value="Glyco_hydro18_cat"/>
</dbReference>
<dbReference type="GO" id="GO:0008061">
    <property type="term" value="F:chitin binding"/>
    <property type="evidence" value="ECO:0007669"/>
    <property type="project" value="InterPro"/>
</dbReference>
<accession>A0A7R9L7Q7</accession>
<dbReference type="EMBL" id="CAJPIZ010017120">
    <property type="protein sequence ID" value="CAG2115972.1"/>
    <property type="molecule type" value="Genomic_DNA"/>
</dbReference>
<dbReference type="SUPFAM" id="SSF51445">
    <property type="entry name" value="(Trans)glycosidases"/>
    <property type="match status" value="1"/>
</dbReference>
<dbReference type="FunFam" id="3.10.50.10:FF:000008">
    <property type="entry name" value="Chitinase 11"/>
    <property type="match status" value="1"/>
</dbReference>
<dbReference type="Proteomes" id="UP000759131">
    <property type="component" value="Unassembled WGS sequence"/>
</dbReference>
<dbReference type="InterPro" id="IPR011583">
    <property type="entry name" value="Chitinase_II/V-like_cat"/>
</dbReference>